<evidence type="ECO:0000313" key="1">
    <source>
        <dbReference type="EMBL" id="GHH65924.1"/>
    </source>
</evidence>
<protein>
    <submittedName>
        <fullName evidence="1">Uncharacterized protein</fullName>
    </submittedName>
</protein>
<dbReference type="RefSeq" id="WP_073921337.1">
    <property type="nucleotide sequence ID" value="NZ_BNBO01000007.1"/>
</dbReference>
<sequence length="73" mass="7947">MTVTADLDKVLDKKYENLSLPEVLDAPVAALAGLTDAHGEALASLRIKTVGDLGRNKYIRWAVAMADLQDRTH</sequence>
<dbReference type="EMBL" id="BNBO01000007">
    <property type="protein sequence ID" value="GHH65924.1"/>
    <property type="molecule type" value="Genomic_DNA"/>
</dbReference>
<accession>A0A919FIN1</accession>
<gene>
    <name evidence="1" type="ORF">GCM10018781_18940</name>
</gene>
<name>A0A919FIN1_9ACTN</name>
<reference evidence="1" key="1">
    <citation type="journal article" date="2014" name="Int. J. Syst. Evol. Microbiol.">
        <title>Complete genome sequence of Corynebacterium casei LMG S-19264T (=DSM 44701T), isolated from a smear-ripened cheese.</title>
        <authorList>
            <consortium name="US DOE Joint Genome Institute (JGI-PGF)"/>
            <person name="Walter F."/>
            <person name="Albersmeier A."/>
            <person name="Kalinowski J."/>
            <person name="Ruckert C."/>
        </authorList>
    </citation>
    <scope>NUCLEOTIDE SEQUENCE</scope>
    <source>
        <strain evidence="1">JCM 4646</strain>
    </source>
</reference>
<organism evidence="1 2">
    <name type="scientific">Kitasatospora indigofera</name>
    <dbReference type="NCBI Taxonomy" id="67307"/>
    <lineage>
        <taxon>Bacteria</taxon>
        <taxon>Bacillati</taxon>
        <taxon>Actinomycetota</taxon>
        <taxon>Actinomycetes</taxon>
        <taxon>Kitasatosporales</taxon>
        <taxon>Streptomycetaceae</taxon>
        <taxon>Kitasatospora</taxon>
    </lineage>
</organism>
<evidence type="ECO:0000313" key="2">
    <source>
        <dbReference type="Proteomes" id="UP000617734"/>
    </source>
</evidence>
<dbReference type="AlphaFoldDB" id="A0A919FIN1"/>
<keyword evidence="2" id="KW-1185">Reference proteome</keyword>
<comment type="caution">
    <text evidence="1">The sequence shown here is derived from an EMBL/GenBank/DDBJ whole genome shotgun (WGS) entry which is preliminary data.</text>
</comment>
<dbReference type="GeneID" id="95352378"/>
<proteinExistence type="predicted"/>
<dbReference type="Proteomes" id="UP000617734">
    <property type="component" value="Unassembled WGS sequence"/>
</dbReference>
<reference evidence="1" key="2">
    <citation type="submission" date="2020-09" db="EMBL/GenBank/DDBJ databases">
        <authorList>
            <person name="Sun Q."/>
            <person name="Ohkuma M."/>
        </authorList>
    </citation>
    <scope>NUCLEOTIDE SEQUENCE</scope>
    <source>
        <strain evidence="1">JCM 4646</strain>
    </source>
</reference>